<feature type="domain" description="Glycosyl hydrolase family 13 catalytic" evidence="4">
    <location>
        <begin position="11"/>
        <end position="419"/>
    </location>
</feature>
<evidence type="ECO:0000313" key="5">
    <source>
        <dbReference type="EMBL" id="SJZ79867.1"/>
    </source>
</evidence>
<dbReference type="SUPFAM" id="SSF51011">
    <property type="entry name" value="Glycosyl hydrolase domain"/>
    <property type="match status" value="1"/>
</dbReference>
<dbReference type="CDD" id="cd11333">
    <property type="entry name" value="AmyAc_SI_OligoGlu_DGase"/>
    <property type="match status" value="1"/>
</dbReference>
<evidence type="ECO:0000256" key="1">
    <source>
        <dbReference type="ARBA" id="ARBA00008061"/>
    </source>
</evidence>
<dbReference type="Gene3D" id="3.90.400.10">
    <property type="entry name" value="Oligo-1,6-glucosidase, Domain 2"/>
    <property type="match status" value="1"/>
</dbReference>
<dbReference type="STRING" id="118967.SAMN02745191_1685"/>
<keyword evidence="2" id="KW-0378">Hydrolase</keyword>
<dbReference type="PANTHER" id="PTHR10357:SF179">
    <property type="entry name" value="NEUTRAL AND BASIC AMINO ACID TRANSPORT PROTEIN RBAT"/>
    <property type="match status" value="1"/>
</dbReference>
<organism evidence="5 6">
    <name type="scientific">Anaerorhabdus furcosa</name>
    <dbReference type="NCBI Taxonomy" id="118967"/>
    <lineage>
        <taxon>Bacteria</taxon>
        <taxon>Bacillati</taxon>
        <taxon>Bacillota</taxon>
        <taxon>Erysipelotrichia</taxon>
        <taxon>Erysipelotrichales</taxon>
        <taxon>Erysipelotrichaceae</taxon>
        <taxon>Anaerorhabdus</taxon>
    </lineage>
</organism>
<evidence type="ECO:0000313" key="6">
    <source>
        <dbReference type="Proteomes" id="UP000243297"/>
    </source>
</evidence>
<dbReference type="InterPro" id="IPR013780">
    <property type="entry name" value="Glyco_hydro_b"/>
</dbReference>
<dbReference type="GO" id="GO:0004556">
    <property type="term" value="F:alpha-amylase activity"/>
    <property type="evidence" value="ECO:0007669"/>
    <property type="project" value="TreeGrafter"/>
</dbReference>
<accession>A0A1T4NLE2</accession>
<dbReference type="Gene3D" id="2.60.40.1180">
    <property type="entry name" value="Golgi alpha-mannosidase II"/>
    <property type="match status" value="1"/>
</dbReference>
<dbReference type="RefSeq" id="WP_078712074.1">
    <property type="nucleotide sequence ID" value="NZ_FUWY01000004.1"/>
</dbReference>
<dbReference type="SMART" id="SM00642">
    <property type="entry name" value="Aamy"/>
    <property type="match status" value="1"/>
</dbReference>
<dbReference type="FunFam" id="3.20.20.80:FF:000064">
    <property type="entry name" value="Oligo-1,6-glucosidase"/>
    <property type="match status" value="1"/>
</dbReference>
<dbReference type="InterPro" id="IPR017853">
    <property type="entry name" value="GH"/>
</dbReference>
<proteinExistence type="inferred from homology"/>
<keyword evidence="6" id="KW-1185">Reference proteome</keyword>
<dbReference type="InterPro" id="IPR045857">
    <property type="entry name" value="O16G_dom_2"/>
</dbReference>
<dbReference type="Pfam" id="PF00128">
    <property type="entry name" value="Alpha-amylase"/>
    <property type="match status" value="1"/>
</dbReference>
<name>A0A1T4NLE2_9FIRM</name>
<reference evidence="6" key="1">
    <citation type="submission" date="2017-02" db="EMBL/GenBank/DDBJ databases">
        <authorList>
            <person name="Varghese N."/>
            <person name="Submissions S."/>
        </authorList>
    </citation>
    <scope>NUCLEOTIDE SEQUENCE [LARGE SCALE GENOMIC DNA]</scope>
    <source>
        <strain evidence="6">ATCC 25662</strain>
    </source>
</reference>
<dbReference type="PANTHER" id="PTHR10357">
    <property type="entry name" value="ALPHA-AMYLASE FAMILY MEMBER"/>
    <property type="match status" value="1"/>
</dbReference>
<dbReference type="EMBL" id="FUWY01000004">
    <property type="protein sequence ID" value="SJZ79867.1"/>
    <property type="molecule type" value="Genomic_DNA"/>
</dbReference>
<gene>
    <name evidence="5" type="ORF">SAMN02745191_1685</name>
</gene>
<evidence type="ECO:0000256" key="3">
    <source>
        <dbReference type="ARBA" id="ARBA00023295"/>
    </source>
</evidence>
<dbReference type="OrthoDB" id="9805159at2"/>
<dbReference type="Gene3D" id="3.20.20.80">
    <property type="entry name" value="Glycosidases"/>
    <property type="match status" value="1"/>
</dbReference>
<dbReference type="InterPro" id="IPR006047">
    <property type="entry name" value="GH13_cat_dom"/>
</dbReference>
<dbReference type="GO" id="GO:0009313">
    <property type="term" value="P:oligosaccharide catabolic process"/>
    <property type="evidence" value="ECO:0007669"/>
    <property type="project" value="TreeGrafter"/>
</dbReference>
<dbReference type="SUPFAM" id="SSF51445">
    <property type="entry name" value="(Trans)glycosidases"/>
    <property type="match status" value="1"/>
</dbReference>
<protein>
    <submittedName>
        <fullName evidence="5">Oligo-1,6-glucosidase</fullName>
    </submittedName>
</protein>
<comment type="similarity">
    <text evidence="1">Belongs to the glycosyl hydrolase 13 family.</text>
</comment>
<evidence type="ECO:0000259" key="4">
    <source>
        <dbReference type="SMART" id="SM00642"/>
    </source>
</evidence>
<sequence>MIDFKHSVIYQIWPRSFKDSNHDGIGDIQGIISKLDYLKELGINCIWLSPIYASPNDDYGYDISDYYRIALEYGTMEDFDELVLELKKRNISLLMDLVANHTSTKHTWFLDALNNPSSIYRDYYYFKEGKNGNPPNNWLSFFGGSSWTKESDNSYYLTSFAPTQADLNWKNENVRNEIYKVMEFYLKKGVDGFRMDVINCIDKKEGLPDKNPEKKGYQFPDDYILNGPLVHEYLKEMNEKVLSKYDALGLAEGCLVTLDDAMNYTNPANKEIHMTFHFDISMLGYGKLGKYDFRKLYRHTTKEFKEITRKWQTAMMEKGGYVGNFLSNHDNKRHIERFGNIQLYYLESAKALALYNFTLYGTPFIYQGEEIGMTNLKLDYKDWKDFEAINSVQAMHDMLHVPLPIAKKIGAFVTRDNARTPVQWSNEDYAGFSTVIPWIRLNPNYIYINVQDNLRDPQSIYHFYKKLIELRKQHEALCTGKFIELNKEHKHILCFKRINEDEELLILINLTKQAADITFDKPFHGIELLHNGLDKELQKVMKLAPFEAHIYQIIKKEEPIKVPLHTSKYRV</sequence>
<evidence type="ECO:0000256" key="2">
    <source>
        <dbReference type="ARBA" id="ARBA00022801"/>
    </source>
</evidence>
<dbReference type="AlphaFoldDB" id="A0A1T4NLE2"/>
<keyword evidence="3" id="KW-0326">Glycosidase</keyword>
<dbReference type="Proteomes" id="UP000243297">
    <property type="component" value="Unassembled WGS sequence"/>
</dbReference>